<dbReference type="RefSeq" id="WP_336480378.1">
    <property type="nucleotide sequence ID" value="NZ_JBAWSV010000001.1"/>
</dbReference>
<keyword evidence="11" id="KW-1185">Reference proteome</keyword>
<name>A0ABU8FPQ7_9BACI</name>
<dbReference type="InterPro" id="IPR017850">
    <property type="entry name" value="Alkaline_phosphatase_core_sf"/>
</dbReference>
<feature type="transmembrane region" description="Helical" evidence="8">
    <location>
        <begin position="45"/>
        <end position="65"/>
    </location>
</feature>
<organism evidence="10 11">
    <name type="scientific">Bacillus yunxiaonensis</name>
    <dbReference type="NCBI Taxonomy" id="3127665"/>
    <lineage>
        <taxon>Bacteria</taxon>
        <taxon>Bacillati</taxon>
        <taxon>Bacillota</taxon>
        <taxon>Bacilli</taxon>
        <taxon>Bacillales</taxon>
        <taxon>Bacillaceae</taxon>
        <taxon>Bacillus</taxon>
    </lineage>
</organism>
<dbReference type="Gene3D" id="3.30.1120.170">
    <property type="match status" value="1"/>
</dbReference>
<keyword evidence="3 7" id="KW-1003">Cell membrane</keyword>
<accession>A0ABU8FPQ7</accession>
<feature type="transmembrane region" description="Helical" evidence="8">
    <location>
        <begin position="72"/>
        <end position="95"/>
    </location>
</feature>
<evidence type="ECO:0000256" key="5">
    <source>
        <dbReference type="ARBA" id="ARBA00022989"/>
    </source>
</evidence>
<dbReference type="EMBL" id="JBAWSV010000001">
    <property type="protein sequence ID" value="MEI4827961.1"/>
    <property type="molecule type" value="Genomic_DNA"/>
</dbReference>
<feature type="transmembrane region" description="Helical" evidence="8">
    <location>
        <begin position="12"/>
        <end position="33"/>
    </location>
</feature>
<dbReference type="PIRSF" id="PIRSF005091">
    <property type="entry name" value="Mmb_sulf_HI1246"/>
    <property type="match status" value="1"/>
</dbReference>
<evidence type="ECO:0000259" key="9">
    <source>
        <dbReference type="Pfam" id="PF00884"/>
    </source>
</evidence>
<dbReference type="Gene3D" id="3.40.720.10">
    <property type="entry name" value="Alkaline Phosphatase, subunit A"/>
    <property type="match status" value="1"/>
</dbReference>
<evidence type="ECO:0000256" key="1">
    <source>
        <dbReference type="ARBA" id="ARBA00004651"/>
    </source>
</evidence>
<dbReference type="InterPro" id="IPR050448">
    <property type="entry name" value="OpgB/LTA_synthase_biosynth"/>
</dbReference>
<dbReference type="SUPFAM" id="SSF53649">
    <property type="entry name" value="Alkaline phosphatase-like"/>
    <property type="match status" value="1"/>
</dbReference>
<feature type="domain" description="Sulfatase N-terminal" evidence="9">
    <location>
        <begin position="248"/>
        <end position="538"/>
    </location>
</feature>
<dbReference type="Pfam" id="PF00884">
    <property type="entry name" value="Sulfatase"/>
    <property type="match status" value="1"/>
</dbReference>
<comment type="subcellular location">
    <subcellularLocation>
        <location evidence="1">Cell membrane</location>
        <topology evidence="1">Multi-pass membrane protein</topology>
    </subcellularLocation>
</comment>
<comment type="caution">
    <text evidence="10">The sequence shown here is derived from an EMBL/GenBank/DDBJ whole genome shotgun (WGS) entry which is preliminary data.</text>
</comment>
<reference evidence="10 11" key="1">
    <citation type="submission" date="2024-01" db="EMBL/GenBank/DDBJ databases">
        <title>Seven novel Bacillus-like species.</title>
        <authorList>
            <person name="Liu G."/>
        </authorList>
    </citation>
    <scope>NUCLEOTIDE SEQUENCE [LARGE SCALE GENOMIC DNA]</scope>
    <source>
        <strain evidence="10 11">FJAT-53711</strain>
    </source>
</reference>
<dbReference type="PANTHER" id="PTHR47371:SF1">
    <property type="entry name" value="LIPOTEICHOIC ACID SYNTHASE-LIKE YQGS"/>
    <property type="match status" value="1"/>
</dbReference>
<protein>
    <submittedName>
        <fullName evidence="10">LTA synthase family protein</fullName>
        <ecNumber evidence="10">2.7.8.-</ecNumber>
    </submittedName>
</protein>
<evidence type="ECO:0000313" key="11">
    <source>
        <dbReference type="Proteomes" id="UP001367922"/>
    </source>
</evidence>
<sequence>MKEALKNQFQNMRFILLTAILIWLKTYIVTRFSFDLKLESATQEWILFISPLASSLVLIGLALFAKGPKRNYIAIIINLIMTIILIGNVMFYGFYNDFVTLPVLMQTSNMDGLGTSVKALFNIKFLLMFADIIILFYLAKKKPKFAKTERISGSMKALYFLISIAIFMVNLGFAEKERPELLTRSFDRVMLVKNLGLYVHQFYDLGLQAKTSSQKVFADGSKIQEAENYMKTVETKPDPNMFGMAKGKNVIVVSLESTQSFLIDSKVNGQEVTPFLNQFKKESYYFENFYHQTGQGKTSDAEFMIDNSLYPLDRGSVFFTNAGNEYMATPEILHEQGYYTSVFHANNATFWNRNMMYPSLGYDRFYNELDYKITPENKIGWGLKDKDFFDQSVDKLQQIKQPFYSRFITLTNHFPFTYDNSIKMIEPFNSGDETLDNYFVTARYEDEALKEFIQRLKDTGLYDNSVIVFYGDHYGISDNHNRAMAQYLGKNEITSYDHMQLQRTPLFIHVPGQTEGKTMTAPAGEVDVKPTILHLLGVDTSNDIEFGHDLFSPDRKPFVVERDGSFITDKYIYYNNTFYDRLNGQVVQVPQQEAKSLIDRAQSELKMSDNIIQGDLLRFSDAATKVKSGTIKTAIKDDQKK</sequence>
<dbReference type="EC" id="2.7.8.-" evidence="10"/>
<evidence type="ECO:0000256" key="3">
    <source>
        <dbReference type="ARBA" id="ARBA00022475"/>
    </source>
</evidence>
<comment type="similarity">
    <text evidence="2 7">Belongs to the LTA synthase family.</text>
</comment>
<feature type="transmembrane region" description="Helical" evidence="8">
    <location>
        <begin position="119"/>
        <end position="138"/>
    </location>
</feature>
<keyword evidence="6 7" id="KW-0472">Membrane</keyword>
<evidence type="ECO:0000256" key="2">
    <source>
        <dbReference type="ARBA" id="ARBA00009983"/>
    </source>
</evidence>
<keyword evidence="5 8" id="KW-1133">Transmembrane helix</keyword>
<feature type="transmembrane region" description="Helical" evidence="8">
    <location>
        <begin position="158"/>
        <end position="174"/>
    </location>
</feature>
<evidence type="ECO:0000256" key="8">
    <source>
        <dbReference type="SAM" id="Phobius"/>
    </source>
</evidence>
<gene>
    <name evidence="10" type="ORF">WAX78_00530</name>
</gene>
<dbReference type="InterPro" id="IPR000917">
    <property type="entry name" value="Sulfatase_N"/>
</dbReference>
<dbReference type="CDD" id="cd16015">
    <property type="entry name" value="LTA_synthase"/>
    <property type="match status" value="1"/>
</dbReference>
<dbReference type="GO" id="GO:0016740">
    <property type="term" value="F:transferase activity"/>
    <property type="evidence" value="ECO:0007669"/>
    <property type="project" value="UniProtKB-KW"/>
</dbReference>
<evidence type="ECO:0000256" key="7">
    <source>
        <dbReference type="PIRNR" id="PIRNR005091"/>
    </source>
</evidence>
<evidence type="ECO:0000256" key="6">
    <source>
        <dbReference type="ARBA" id="ARBA00023136"/>
    </source>
</evidence>
<dbReference type="Proteomes" id="UP001367922">
    <property type="component" value="Unassembled WGS sequence"/>
</dbReference>
<keyword evidence="10" id="KW-0808">Transferase</keyword>
<proteinExistence type="inferred from homology"/>
<dbReference type="InterPro" id="IPR012160">
    <property type="entry name" value="LtaS-like"/>
</dbReference>
<dbReference type="PANTHER" id="PTHR47371">
    <property type="entry name" value="LIPOTEICHOIC ACID SYNTHASE"/>
    <property type="match status" value="1"/>
</dbReference>
<evidence type="ECO:0000256" key="4">
    <source>
        <dbReference type="ARBA" id="ARBA00022692"/>
    </source>
</evidence>
<evidence type="ECO:0000313" key="10">
    <source>
        <dbReference type="EMBL" id="MEI4827961.1"/>
    </source>
</evidence>
<keyword evidence="4 8" id="KW-0812">Transmembrane</keyword>